<name>A0A9P4NUR9_9PEZI</name>
<dbReference type="AlphaFoldDB" id="A0A9P4NUR9"/>
<feature type="compositionally biased region" description="Pro residues" evidence="7">
    <location>
        <begin position="1"/>
        <end position="10"/>
    </location>
</feature>
<keyword evidence="4" id="KW-0963">Cytoplasm</keyword>
<evidence type="ECO:0000256" key="4">
    <source>
        <dbReference type="ARBA" id="ARBA00022490"/>
    </source>
</evidence>
<dbReference type="Gene3D" id="2.160.10.10">
    <property type="entry name" value="Hexapeptide repeat proteins"/>
    <property type="match status" value="1"/>
</dbReference>
<comment type="function">
    <text evidence="6">Part of the dynactin complex that activates the molecular motor dynein for ultra-processive transport along microtubules.</text>
</comment>
<evidence type="ECO:0000256" key="1">
    <source>
        <dbReference type="ARBA" id="ARBA00004245"/>
    </source>
</evidence>
<organism evidence="8 9">
    <name type="scientific">Tothia fuscella</name>
    <dbReference type="NCBI Taxonomy" id="1048955"/>
    <lineage>
        <taxon>Eukaryota</taxon>
        <taxon>Fungi</taxon>
        <taxon>Dikarya</taxon>
        <taxon>Ascomycota</taxon>
        <taxon>Pezizomycotina</taxon>
        <taxon>Dothideomycetes</taxon>
        <taxon>Pleosporomycetidae</taxon>
        <taxon>Venturiales</taxon>
        <taxon>Cylindrosympodiaceae</taxon>
        <taxon>Tothia</taxon>
    </lineage>
</organism>
<dbReference type="SUPFAM" id="SSF51161">
    <property type="entry name" value="Trimeric LpxA-like enzymes"/>
    <property type="match status" value="1"/>
</dbReference>
<evidence type="ECO:0000313" key="8">
    <source>
        <dbReference type="EMBL" id="KAF2431639.1"/>
    </source>
</evidence>
<dbReference type="InterPro" id="IPR027777">
    <property type="entry name" value="DCTN6"/>
</dbReference>
<dbReference type="PANTHER" id="PTHR13072">
    <property type="entry name" value="DYNACTIN 6"/>
    <property type="match status" value="1"/>
</dbReference>
<evidence type="ECO:0000256" key="6">
    <source>
        <dbReference type="ARBA" id="ARBA00034687"/>
    </source>
</evidence>
<dbReference type="Proteomes" id="UP000800235">
    <property type="component" value="Unassembled WGS sequence"/>
</dbReference>
<evidence type="ECO:0000256" key="2">
    <source>
        <dbReference type="ARBA" id="ARBA00007719"/>
    </source>
</evidence>
<evidence type="ECO:0000256" key="7">
    <source>
        <dbReference type="SAM" id="MobiDB-lite"/>
    </source>
</evidence>
<gene>
    <name evidence="8" type="ORF">EJ08DRAFT_171969</name>
</gene>
<keyword evidence="9" id="KW-1185">Reference proteome</keyword>
<feature type="region of interest" description="Disordered" evidence="7">
    <location>
        <begin position="1"/>
        <end position="35"/>
    </location>
</feature>
<proteinExistence type="inferred from homology"/>
<dbReference type="OrthoDB" id="2355at2759"/>
<evidence type="ECO:0000313" key="9">
    <source>
        <dbReference type="Proteomes" id="UP000800235"/>
    </source>
</evidence>
<keyword evidence="5" id="KW-0206">Cytoskeleton</keyword>
<comment type="similarity">
    <text evidence="2">Belongs to the dynactin subunits 5/6 family. Dynactin subunit 6 subfamily.</text>
</comment>
<sequence>MSSTDPPKPPSTTARPSSKRISTVPTPPKPPTSIHPTAIIANHALLIGTHLITIGAHTVIHPYARIISTEGPVTIGDGCVIWEKATVGMMGGDSSSDGDEGVLETKLDDNVVIESCATVGMGAVLGDGCVVEGFGVVEGGATLGRRCQVQAFARVKAKEVLTEHTIVLGDGRRRVSKGCEGVERGREVAHEKMVRDFERVVPSVSVKWM</sequence>
<comment type="subcellular location">
    <subcellularLocation>
        <location evidence="1">Cytoplasm</location>
        <location evidence="1">Cytoskeleton</location>
    </subcellularLocation>
</comment>
<evidence type="ECO:0000256" key="3">
    <source>
        <dbReference type="ARBA" id="ARBA00016573"/>
    </source>
</evidence>
<dbReference type="GO" id="GO:0007052">
    <property type="term" value="P:mitotic spindle organization"/>
    <property type="evidence" value="ECO:0007669"/>
    <property type="project" value="TreeGrafter"/>
</dbReference>
<accession>A0A9P4NUR9</accession>
<dbReference type="GO" id="GO:0005869">
    <property type="term" value="C:dynactin complex"/>
    <property type="evidence" value="ECO:0007669"/>
    <property type="project" value="InterPro"/>
</dbReference>
<dbReference type="GO" id="GO:0070840">
    <property type="term" value="F:dynein complex binding"/>
    <property type="evidence" value="ECO:0007669"/>
    <property type="project" value="TreeGrafter"/>
</dbReference>
<dbReference type="PANTHER" id="PTHR13072:SF0">
    <property type="entry name" value="DYNACTIN SUBUNIT 6"/>
    <property type="match status" value="1"/>
</dbReference>
<protein>
    <recommendedName>
        <fullName evidence="3">Dynactin subunit 6</fullName>
    </recommendedName>
</protein>
<reference evidence="8" key="1">
    <citation type="journal article" date="2020" name="Stud. Mycol.">
        <title>101 Dothideomycetes genomes: a test case for predicting lifestyles and emergence of pathogens.</title>
        <authorList>
            <person name="Haridas S."/>
            <person name="Albert R."/>
            <person name="Binder M."/>
            <person name="Bloem J."/>
            <person name="Labutti K."/>
            <person name="Salamov A."/>
            <person name="Andreopoulos B."/>
            <person name="Baker S."/>
            <person name="Barry K."/>
            <person name="Bills G."/>
            <person name="Bluhm B."/>
            <person name="Cannon C."/>
            <person name="Castanera R."/>
            <person name="Culley D."/>
            <person name="Daum C."/>
            <person name="Ezra D."/>
            <person name="Gonzalez J."/>
            <person name="Henrissat B."/>
            <person name="Kuo A."/>
            <person name="Liang C."/>
            <person name="Lipzen A."/>
            <person name="Lutzoni F."/>
            <person name="Magnuson J."/>
            <person name="Mondo S."/>
            <person name="Nolan M."/>
            <person name="Ohm R."/>
            <person name="Pangilinan J."/>
            <person name="Park H.-J."/>
            <person name="Ramirez L."/>
            <person name="Alfaro M."/>
            <person name="Sun H."/>
            <person name="Tritt A."/>
            <person name="Yoshinaga Y."/>
            <person name="Zwiers L.-H."/>
            <person name="Turgeon B."/>
            <person name="Goodwin S."/>
            <person name="Spatafora J."/>
            <person name="Crous P."/>
            <person name="Grigoriev I."/>
        </authorList>
    </citation>
    <scope>NUCLEOTIDE SEQUENCE</scope>
    <source>
        <strain evidence="8">CBS 130266</strain>
    </source>
</reference>
<comment type="caution">
    <text evidence="8">The sequence shown here is derived from an EMBL/GenBank/DDBJ whole genome shotgun (WGS) entry which is preliminary data.</text>
</comment>
<dbReference type="InterPro" id="IPR011004">
    <property type="entry name" value="Trimer_LpxA-like_sf"/>
</dbReference>
<dbReference type="EMBL" id="MU007030">
    <property type="protein sequence ID" value="KAF2431639.1"/>
    <property type="molecule type" value="Genomic_DNA"/>
</dbReference>
<evidence type="ECO:0000256" key="5">
    <source>
        <dbReference type="ARBA" id="ARBA00023212"/>
    </source>
</evidence>